<dbReference type="Pfam" id="PF04783">
    <property type="entry name" value="DUF630"/>
    <property type="match status" value="1"/>
</dbReference>
<feature type="region of interest" description="Disordered" evidence="1">
    <location>
        <begin position="298"/>
        <end position="321"/>
    </location>
</feature>
<dbReference type="PANTHER" id="PTHR21450:SF26">
    <property type="entry name" value="LEUCINE ZIPPER PROTEIN-LIKE"/>
    <property type="match status" value="1"/>
</dbReference>
<feature type="domain" description="DUF632" evidence="2">
    <location>
        <begin position="262"/>
        <end position="349"/>
    </location>
</feature>
<sequence length="366" mass="41575">MGCSSSKKLDEEEAVKACHDRRSFVKKAIAQRNLLASSHVAYLQSLRRVSLALFYYLAEDEHLYFLHESSCMHHPCSPENKVFVLNCLRQGGAPVHPLVEQWDGEDGAAETAVVDGFFGVDPRLFHPPADNTPRPLPMQWDLFWIDPFSSLPTDRDYHNMNQGVQEVNVDQEDEEIPELEEASEDDNDGGDREEESEEEEEEAGHEQAGAAHRAVEEQREEEEKKVVDAVHKLRVMTSAEIEQQSSPGRFTVYVDRPPASVAEAMRDIKAHFSKVAEIAGEVSVLLEVVPYQKKVRVPAPRGDVDGEDGDEQVGAREASPEPFELFQSHKESLDRLYEWEKKLYDEVRVRLIRAHTLLPKFRTSQD</sequence>
<dbReference type="Pfam" id="PF04782">
    <property type="entry name" value="DUF632"/>
    <property type="match status" value="1"/>
</dbReference>
<evidence type="ECO:0000259" key="2">
    <source>
        <dbReference type="Pfam" id="PF04782"/>
    </source>
</evidence>
<evidence type="ECO:0008006" key="6">
    <source>
        <dbReference type="Google" id="ProtNLM"/>
    </source>
</evidence>
<protein>
    <recommendedName>
        <fullName evidence="6">DUF630 domain-containing protein</fullName>
    </recommendedName>
</protein>
<name>A0AAD8R5N9_LOLMU</name>
<dbReference type="Proteomes" id="UP001231189">
    <property type="component" value="Unassembled WGS sequence"/>
</dbReference>
<feature type="domain" description="DUF630" evidence="3">
    <location>
        <begin position="1"/>
        <end position="59"/>
    </location>
</feature>
<keyword evidence="5" id="KW-1185">Reference proteome</keyword>
<feature type="compositionally biased region" description="Basic and acidic residues" evidence="1">
    <location>
        <begin position="213"/>
        <end position="225"/>
    </location>
</feature>
<dbReference type="InterPro" id="IPR006868">
    <property type="entry name" value="DUF630"/>
</dbReference>
<gene>
    <name evidence="4" type="ORF">QYE76_020877</name>
</gene>
<organism evidence="4 5">
    <name type="scientific">Lolium multiflorum</name>
    <name type="common">Italian ryegrass</name>
    <name type="synonym">Lolium perenne subsp. multiflorum</name>
    <dbReference type="NCBI Taxonomy" id="4521"/>
    <lineage>
        <taxon>Eukaryota</taxon>
        <taxon>Viridiplantae</taxon>
        <taxon>Streptophyta</taxon>
        <taxon>Embryophyta</taxon>
        <taxon>Tracheophyta</taxon>
        <taxon>Spermatophyta</taxon>
        <taxon>Magnoliopsida</taxon>
        <taxon>Liliopsida</taxon>
        <taxon>Poales</taxon>
        <taxon>Poaceae</taxon>
        <taxon>BOP clade</taxon>
        <taxon>Pooideae</taxon>
        <taxon>Poodae</taxon>
        <taxon>Poeae</taxon>
        <taxon>Poeae Chloroplast Group 2 (Poeae type)</taxon>
        <taxon>Loliodinae</taxon>
        <taxon>Loliinae</taxon>
        <taxon>Lolium</taxon>
    </lineage>
</organism>
<proteinExistence type="predicted"/>
<comment type="caution">
    <text evidence="4">The sequence shown here is derived from an EMBL/GenBank/DDBJ whole genome shotgun (WGS) entry which is preliminary data.</text>
</comment>
<evidence type="ECO:0000313" key="4">
    <source>
        <dbReference type="EMBL" id="KAK1615360.1"/>
    </source>
</evidence>
<evidence type="ECO:0000259" key="3">
    <source>
        <dbReference type="Pfam" id="PF04783"/>
    </source>
</evidence>
<dbReference type="AlphaFoldDB" id="A0AAD8R5N9"/>
<evidence type="ECO:0000313" key="5">
    <source>
        <dbReference type="Proteomes" id="UP001231189"/>
    </source>
</evidence>
<dbReference type="PANTHER" id="PTHR21450">
    <property type="entry name" value="PROTEIN ALTERED PHOSPHATE STARVATION RESPONSE 1"/>
    <property type="match status" value="1"/>
</dbReference>
<evidence type="ECO:0000256" key="1">
    <source>
        <dbReference type="SAM" id="MobiDB-lite"/>
    </source>
</evidence>
<feature type="compositionally biased region" description="Acidic residues" evidence="1">
    <location>
        <begin position="169"/>
        <end position="203"/>
    </location>
</feature>
<reference evidence="4" key="1">
    <citation type="submission" date="2023-07" db="EMBL/GenBank/DDBJ databases">
        <title>A chromosome-level genome assembly of Lolium multiflorum.</title>
        <authorList>
            <person name="Chen Y."/>
            <person name="Copetti D."/>
            <person name="Kolliker R."/>
            <person name="Studer B."/>
        </authorList>
    </citation>
    <scope>NUCLEOTIDE SEQUENCE</scope>
    <source>
        <strain evidence="4">02402/16</strain>
        <tissue evidence="4">Leaf</tissue>
    </source>
</reference>
<accession>A0AAD8R5N9</accession>
<dbReference type="EMBL" id="JAUUTY010000006">
    <property type="protein sequence ID" value="KAK1615360.1"/>
    <property type="molecule type" value="Genomic_DNA"/>
</dbReference>
<dbReference type="InterPro" id="IPR006867">
    <property type="entry name" value="DUF632"/>
</dbReference>
<feature type="region of interest" description="Disordered" evidence="1">
    <location>
        <begin position="167"/>
        <end position="225"/>
    </location>
</feature>